<protein>
    <submittedName>
        <fullName evidence="1">Haloacid dehalogenase</fullName>
    </submittedName>
</protein>
<dbReference type="CDD" id="cd07516">
    <property type="entry name" value="HAD_Pase"/>
    <property type="match status" value="1"/>
</dbReference>
<dbReference type="Gene3D" id="3.40.50.1000">
    <property type="entry name" value="HAD superfamily/HAD-like"/>
    <property type="match status" value="1"/>
</dbReference>
<dbReference type="NCBIfam" id="TIGR01484">
    <property type="entry name" value="HAD-SF-IIB"/>
    <property type="match status" value="1"/>
</dbReference>
<dbReference type="SUPFAM" id="SSF56784">
    <property type="entry name" value="HAD-like"/>
    <property type="match status" value="1"/>
</dbReference>
<gene>
    <name evidence="1" type="ORF">PEDI_31220</name>
</gene>
<dbReference type="InterPro" id="IPR000150">
    <property type="entry name" value="Cof"/>
</dbReference>
<proteinExistence type="predicted"/>
<dbReference type="Proteomes" id="UP001310022">
    <property type="component" value="Unassembled WGS sequence"/>
</dbReference>
<sequence>MIIAVKTRINLFRMRNQYKMLVLDMDDTLLTDDHKISERNYEQLMAAQEAGVKVVLASGRPTPAMTNFAKALNLPQFNSHIIAYNGGVVMDMGNNEEIFNQRLTNQQIHDLYSYAHKSALNIMTYSDSHIISPSYCEYVKIEENLAQMPVELVNDFFELKEFDSPKCIIVGKPEKLQEIKPLLSMAYPDLSVAFSKPFYLEITPKGIDKAASLDRLVKKLDITAEEVIAVGNAGNDLSMVEYAGLGVWVDNVDPELRDRADVIVASNNDDGVAEVVDRFILGQLSASK</sequence>
<keyword evidence="2" id="KW-1185">Reference proteome</keyword>
<dbReference type="SFLD" id="SFLDS00003">
    <property type="entry name" value="Haloacid_Dehalogenase"/>
    <property type="match status" value="1"/>
</dbReference>
<dbReference type="InterPro" id="IPR006379">
    <property type="entry name" value="HAD-SF_hydro_IIB"/>
</dbReference>
<dbReference type="InterPro" id="IPR023214">
    <property type="entry name" value="HAD_sf"/>
</dbReference>
<dbReference type="PANTHER" id="PTHR10000:SF8">
    <property type="entry name" value="HAD SUPERFAMILY HYDROLASE-LIKE, TYPE 3"/>
    <property type="match status" value="1"/>
</dbReference>
<accession>A0AAN4W267</accession>
<reference evidence="1 2" key="1">
    <citation type="submission" date="2021-12" db="EMBL/GenBank/DDBJ databases">
        <title>Genome sequencing of bacteria with rrn-lacking chromosome and rrn-plasmid.</title>
        <authorList>
            <person name="Anda M."/>
            <person name="Iwasaki W."/>
        </authorList>
    </citation>
    <scope>NUCLEOTIDE SEQUENCE [LARGE SCALE GENOMIC DNA]</scope>
    <source>
        <strain evidence="1 2">NBRC 15940</strain>
    </source>
</reference>
<dbReference type="Pfam" id="PF08282">
    <property type="entry name" value="Hydrolase_3"/>
    <property type="match status" value="1"/>
</dbReference>
<name>A0AAN4W267_9BACT</name>
<evidence type="ECO:0000313" key="1">
    <source>
        <dbReference type="EMBL" id="GJM62570.1"/>
    </source>
</evidence>
<dbReference type="NCBIfam" id="TIGR00099">
    <property type="entry name" value="Cof-subfamily"/>
    <property type="match status" value="1"/>
</dbReference>
<dbReference type="GO" id="GO:0016791">
    <property type="term" value="F:phosphatase activity"/>
    <property type="evidence" value="ECO:0007669"/>
    <property type="project" value="TreeGrafter"/>
</dbReference>
<dbReference type="PANTHER" id="PTHR10000">
    <property type="entry name" value="PHOSPHOSERINE PHOSPHATASE"/>
    <property type="match status" value="1"/>
</dbReference>
<dbReference type="EMBL" id="BQKE01000002">
    <property type="protein sequence ID" value="GJM62570.1"/>
    <property type="molecule type" value="Genomic_DNA"/>
</dbReference>
<dbReference type="AlphaFoldDB" id="A0AAN4W267"/>
<dbReference type="GO" id="GO:0005829">
    <property type="term" value="C:cytosol"/>
    <property type="evidence" value="ECO:0007669"/>
    <property type="project" value="TreeGrafter"/>
</dbReference>
<dbReference type="Gene3D" id="3.30.1240.10">
    <property type="match status" value="1"/>
</dbReference>
<organism evidence="1 2">
    <name type="scientific">Persicobacter diffluens</name>
    <dbReference type="NCBI Taxonomy" id="981"/>
    <lineage>
        <taxon>Bacteria</taxon>
        <taxon>Pseudomonadati</taxon>
        <taxon>Bacteroidota</taxon>
        <taxon>Cytophagia</taxon>
        <taxon>Cytophagales</taxon>
        <taxon>Persicobacteraceae</taxon>
        <taxon>Persicobacter</taxon>
    </lineage>
</organism>
<dbReference type="GO" id="GO:0000287">
    <property type="term" value="F:magnesium ion binding"/>
    <property type="evidence" value="ECO:0007669"/>
    <property type="project" value="TreeGrafter"/>
</dbReference>
<dbReference type="SFLD" id="SFLDG01140">
    <property type="entry name" value="C2.B:_Phosphomannomutase_and_P"/>
    <property type="match status" value="1"/>
</dbReference>
<evidence type="ECO:0000313" key="2">
    <source>
        <dbReference type="Proteomes" id="UP001310022"/>
    </source>
</evidence>
<comment type="caution">
    <text evidence="1">The sequence shown here is derived from an EMBL/GenBank/DDBJ whole genome shotgun (WGS) entry which is preliminary data.</text>
</comment>
<dbReference type="InterPro" id="IPR036412">
    <property type="entry name" value="HAD-like_sf"/>
</dbReference>